<dbReference type="Gene3D" id="1.25.40.90">
    <property type="match status" value="1"/>
</dbReference>
<dbReference type="InterPro" id="IPR001245">
    <property type="entry name" value="Ser-Thr/Tyr_kinase_cat_dom"/>
</dbReference>
<feature type="compositionally biased region" description="Basic and acidic residues" evidence="1">
    <location>
        <begin position="355"/>
        <end position="365"/>
    </location>
</feature>
<dbReference type="PROSITE" id="PS00109">
    <property type="entry name" value="PROTEIN_KINASE_TYR"/>
    <property type="match status" value="1"/>
</dbReference>
<feature type="compositionally biased region" description="Basic and acidic residues" evidence="1">
    <location>
        <begin position="549"/>
        <end position="569"/>
    </location>
</feature>
<dbReference type="EMBL" id="JACAZH010000038">
    <property type="protein sequence ID" value="KAF7336079.1"/>
    <property type="molecule type" value="Genomic_DNA"/>
</dbReference>
<organism evidence="4 5">
    <name type="scientific">Mycena sanguinolenta</name>
    <dbReference type="NCBI Taxonomy" id="230812"/>
    <lineage>
        <taxon>Eukaryota</taxon>
        <taxon>Fungi</taxon>
        <taxon>Dikarya</taxon>
        <taxon>Basidiomycota</taxon>
        <taxon>Agaricomycotina</taxon>
        <taxon>Agaricomycetes</taxon>
        <taxon>Agaricomycetidae</taxon>
        <taxon>Agaricales</taxon>
        <taxon>Marasmiineae</taxon>
        <taxon>Mycenaceae</taxon>
        <taxon>Mycena</taxon>
    </lineage>
</organism>
<proteinExistence type="predicted"/>
<feature type="domain" description="ENTH" evidence="3">
    <location>
        <begin position="13"/>
        <end position="143"/>
    </location>
</feature>
<dbReference type="GO" id="GO:0005886">
    <property type="term" value="C:plasma membrane"/>
    <property type="evidence" value="ECO:0007669"/>
    <property type="project" value="TreeGrafter"/>
</dbReference>
<dbReference type="Pfam" id="PF01417">
    <property type="entry name" value="ENTH"/>
    <property type="match status" value="1"/>
</dbReference>
<dbReference type="InterPro" id="IPR008266">
    <property type="entry name" value="Tyr_kinase_AS"/>
</dbReference>
<name>A0A8H6X8U3_9AGAR</name>
<dbReference type="InterPro" id="IPR008942">
    <property type="entry name" value="ENTH_VHS"/>
</dbReference>
<dbReference type="GO" id="GO:0030125">
    <property type="term" value="C:clathrin vesicle coat"/>
    <property type="evidence" value="ECO:0007669"/>
    <property type="project" value="TreeGrafter"/>
</dbReference>
<dbReference type="GO" id="GO:0005768">
    <property type="term" value="C:endosome"/>
    <property type="evidence" value="ECO:0007669"/>
    <property type="project" value="TreeGrafter"/>
</dbReference>
<feature type="domain" description="Protein kinase" evidence="2">
    <location>
        <begin position="801"/>
        <end position="1067"/>
    </location>
</feature>
<dbReference type="InterPro" id="IPR011009">
    <property type="entry name" value="Kinase-like_dom_sf"/>
</dbReference>
<dbReference type="SUPFAM" id="SSF56112">
    <property type="entry name" value="Protein kinase-like (PK-like)"/>
    <property type="match status" value="1"/>
</dbReference>
<dbReference type="PROSITE" id="PS50942">
    <property type="entry name" value="ENTH"/>
    <property type="match status" value="1"/>
</dbReference>
<keyword evidence="4" id="KW-0808">Transferase</keyword>
<dbReference type="SMART" id="SM00273">
    <property type="entry name" value="ENTH"/>
    <property type="match status" value="1"/>
</dbReference>
<evidence type="ECO:0000256" key="1">
    <source>
        <dbReference type="SAM" id="MobiDB-lite"/>
    </source>
</evidence>
<feature type="compositionally biased region" description="Polar residues" evidence="1">
    <location>
        <begin position="466"/>
        <end position="483"/>
    </location>
</feature>
<dbReference type="SUPFAM" id="SSF48464">
    <property type="entry name" value="ENTH/VHS domain"/>
    <property type="match status" value="1"/>
</dbReference>
<feature type="region of interest" description="Disordered" evidence="1">
    <location>
        <begin position="355"/>
        <end position="569"/>
    </location>
</feature>
<accession>A0A8H6X8U3</accession>
<feature type="compositionally biased region" description="Low complexity" evidence="1">
    <location>
        <begin position="456"/>
        <end position="465"/>
    </location>
</feature>
<dbReference type="PROSITE" id="PS50011">
    <property type="entry name" value="PROTEIN_KINASE_DOM"/>
    <property type="match status" value="1"/>
</dbReference>
<evidence type="ECO:0000259" key="2">
    <source>
        <dbReference type="PROSITE" id="PS50011"/>
    </source>
</evidence>
<dbReference type="Proteomes" id="UP000623467">
    <property type="component" value="Unassembled WGS sequence"/>
</dbReference>
<keyword evidence="5" id="KW-1185">Reference proteome</keyword>
<dbReference type="AlphaFoldDB" id="A0A8H6X8U3"/>
<gene>
    <name evidence="4" type="ORF">MSAN_02321900</name>
</gene>
<dbReference type="Gene3D" id="1.10.510.10">
    <property type="entry name" value="Transferase(Phosphotransferase) domain 1"/>
    <property type="match status" value="1"/>
</dbReference>
<reference evidence="4" key="1">
    <citation type="submission" date="2020-05" db="EMBL/GenBank/DDBJ databases">
        <title>Mycena genomes resolve the evolution of fungal bioluminescence.</title>
        <authorList>
            <person name="Tsai I.J."/>
        </authorList>
    </citation>
    <scope>NUCLEOTIDE SEQUENCE</scope>
    <source>
        <strain evidence="4">160909Yilan</strain>
    </source>
</reference>
<dbReference type="Pfam" id="PF07714">
    <property type="entry name" value="PK_Tyr_Ser-Thr"/>
    <property type="match status" value="1"/>
</dbReference>
<feature type="compositionally biased region" description="Pro residues" evidence="1">
    <location>
        <begin position="385"/>
        <end position="396"/>
    </location>
</feature>
<dbReference type="GO" id="GO:0005543">
    <property type="term" value="F:phospholipid binding"/>
    <property type="evidence" value="ECO:0007669"/>
    <property type="project" value="TreeGrafter"/>
</dbReference>
<dbReference type="GO" id="GO:0007015">
    <property type="term" value="P:actin filament organization"/>
    <property type="evidence" value="ECO:0007669"/>
    <property type="project" value="TreeGrafter"/>
</dbReference>
<evidence type="ECO:0000313" key="4">
    <source>
        <dbReference type="EMBL" id="KAF7336079.1"/>
    </source>
</evidence>
<dbReference type="OrthoDB" id="4033880at2759"/>
<dbReference type="GO" id="GO:0030276">
    <property type="term" value="F:clathrin binding"/>
    <property type="evidence" value="ECO:0007669"/>
    <property type="project" value="TreeGrafter"/>
</dbReference>
<keyword evidence="4" id="KW-0418">Kinase</keyword>
<dbReference type="GO" id="GO:0005524">
    <property type="term" value="F:ATP binding"/>
    <property type="evidence" value="ECO:0007669"/>
    <property type="project" value="InterPro"/>
</dbReference>
<dbReference type="InterPro" id="IPR013809">
    <property type="entry name" value="ENTH"/>
</dbReference>
<evidence type="ECO:0000259" key="3">
    <source>
        <dbReference type="PROSITE" id="PS50942"/>
    </source>
</evidence>
<protein>
    <submittedName>
        <fullName evidence="4">Kinase-like protein</fullName>
    </submittedName>
</protein>
<dbReference type="PANTHER" id="PTHR12276:SF110">
    <property type="entry name" value="EPSIN-1-RELATED"/>
    <property type="match status" value="1"/>
</dbReference>
<dbReference type="GO" id="GO:0006897">
    <property type="term" value="P:endocytosis"/>
    <property type="evidence" value="ECO:0007669"/>
    <property type="project" value="TreeGrafter"/>
</dbReference>
<sequence length="1067" mass="118341">MNGLKAAARVVRNYAKGYSDTQVKVHDVTSSEPWGPSGLQMNEIAQLTYNQGDFVEILKIIDKQLSDKSALNDPRRVYKSLVLVDYLLRQGSENVITHFKDNLYVINTLRDFRAGKDDGANVREKAKDITSLLQDENRLRTERHAGSVRYRMTNDAVSDSGDAESLFQRRLDESPVNPPRYTESYVTLNGLHGIPYSAEDERRNARNVRQIVADDQDRDLRRAVELSQEQPEDVELRLNAGNISRIAADDEDRDLRRAVEQQLEDVELRLAIEAILAVEASLLTNDDRKTDGVPPRPLHITHYRCSMHDAFAAAGSANQVSSKSFKGGHLKRYATEGTREPTINDINEHEFTVDSHLLDRRHDEENSQDSTAQRRAIEPKDNPGLPEPTQGPPPNPSIGFLPRSPSPQPAFAPDVPFSFPEKCSPKDKTDPDTGIIPISDGSSSSEDNSLEDRMSKSGSSSGSRSVAPSTTPEPLVANTSAAATKTPLLLPQLQERIAEQAADAQAMSGGGAAEETERAGLGTERLAEEQQVQAEKARVAGEKAAQAQRAEEERIAAEEAERARLEDEHLAEEGRLSLEEARLAEERRVQVENERIAAEEAAATPLAKQTAEEEKHARLEADRIAEAQRVTAEEAERARLEARRAAEEFLAKQKATDNISSASESESDVSSEWSESWQTETYIDDLLASWERRRPLLSMTTLPDADRQGLSTAQVRQRLGVIEAQISTRLVKILNSRDARRAAEQLEGERAQSFVDAIQEALDRGALPDSSSRSKARKLMQKVSEAVEQLPSSLFIEGVNDHDEHPTFGGGFGDVYQASYQGKMVALKRIRTFTADSTTHRNRLQFYKEALVWQGLHHRFILPLLGIDRVTFTPSFCMVSPWMKHGTVLKYLRDHGRGDVNRLLLEIAQGLDYLHSMNVVHGDLRGNNILISDDGNACLSDFGLATSIVDADSTNGLTSTSNRAGSSQWFAPELIHPTKFGCTKFVRTKASDVYAYACVCLELYTGNPPFPHLREIAASLRVIDGERPEQPPTMPAALWQLVTSAWVEDFRARPAIHDIAVALEGIP</sequence>
<dbReference type="PANTHER" id="PTHR12276">
    <property type="entry name" value="EPSIN/ENT-RELATED"/>
    <property type="match status" value="1"/>
</dbReference>
<dbReference type="InterPro" id="IPR000719">
    <property type="entry name" value="Prot_kinase_dom"/>
</dbReference>
<evidence type="ECO:0000313" key="5">
    <source>
        <dbReference type="Proteomes" id="UP000623467"/>
    </source>
</evidence>
<dbReference type="GO" id="GO:0004672">
    <property type="term" value="F:protein kinase activity"/>
    <property type="evidence" value="ECO:0007669"/>
    <property type="project" value="InterPro"/>
</dbReference>
<comment type="caution">
    <text evidence="4">The sequence shown here is derived from an EMBL/GenBank/DDBJ whole genome shotgun (WGS) entry which is preliminary data.</text>
</comment>